<sequence>METKDIVEPELAEKTNSHGSQTTNPVVRVISNMKVTNPIKKLVSQQRKRYTKDGFNLDLTYILNNLIAMGYPAEKLEGVYRNHIDDVVKFLDKKHKNHYRVYNLCAEKTSYDPEKFHRRVAYYPFDDHNPPCVEVIKPFCEDIDGWLSKDQKNVAVVHCKAGKGRTGVMVSCYMLHCRKFKNAEEALGFYGEKRTHDEKGVTIPSQRRYVDYYAALVRENLLYRPVKLFVREVSFEPIPHIFSTTQGSVQFVISECKRVGESALKVKKLHTSIEYDIKRGSLSFRVPLLTDVAVQGDVKVEFFRHKLKKEKLFHFWFNTFFVRDILAPDSHETQSSDQRKSVFCENMGKNLSHQDGNSCNSKINSKSRALSAGESESNKSRLVFLTMNKTDLDDAHKDKQNKTFSSDFKVTLLLEHVPKECEENSQQPTVEPDIGTPSESSEAESSTDSSVPEDEEEAWESG</sequence>
<dbReference type="EC" id="3.1.3.67" evidence="4"/>
<feature type="domain" description="C2 tensin-type" evidence="25">
    <location>
        <begin position="225"/>
        <end position="417"/>
    </location>
</feature>
<comment type="subcellular location">
    <subcellularLocation>
        <location evidence="1">Cell projection</location>
        <location evidence="1">Neuron projection</location>
    </subcellularLocation>
    <subcellularLocation>
        <location evidence="2">Cytoplasm</location>
    </subcellularLocation>
</comment>
<feature type="domain" description="Phosphatase tensin-type" evidence="24">
    <location>
        <begin position="48"/>
        <end position="220"/>
    </location>
</feature>
<dbReference type="Pfam" id="PF22784">
    <property type="entry name" value="PTP-SAK"/>
    <property type="match status" value="1"/>
</dbReference>
<comment type="caution">
    <text evidence="26">The sequence shown here is derived from an EMBL/GenBank/DDBJ whole genome shotgun (WGS) entry which is preliminary data.</text>
</comment>
<dbReference type="PANTHER" id="PTHR12305:SF81">
    <property type="entry name" value="PHOSPHATIDYLINOSITOL 3,4,5-TRISPHOSPHATE 3-PHOSPHATASE AND DUAL-SPECIFICITY PROTEIN PHOSPHATASE PTEN"/>
    <property type="match status" value="1"/>
</dbReference>
<evidence type="ECO:0000256" key="19">
    <source>
        <dbReference type="ARBA" id="ARBA00047986"/>
    </source>
</evidence>
<evidence type="ECO:0000256" key="8">
    <source>
        <dbReference type="ARBA" id="ARBA00022801"/>
    </source>
</evidence>
<name>A0AAN9TTN8_9HEMI</name>
<organism evidence="26 27">
    <name type="scientific">Parthenolecanium corni</name>
    <dbReference type="NCBI Taxonomy" id="536013"/>
    <lineage>
        <taxon>Eukaryota</taxon>
        <taxon>Metazoa</taxon>
        <taxon>Ecdysozoa</taxon>
        <taxon>Arthropoda</taxon>
        <taxon>Hexapoda</taxon>
        <taxon>Insecta</taxon>
        <taxon>Pterygota</taxon>
        <taxon>Neoptera</taxon>
        <taxon>Paraneoptera</taxon>
        <taxon>Hemiptera</taxon>
        <taxon>Sternorrhyncha</taxon>
        <taxon>Coccoidea</taxon>
        <taxon>Coccidae</taxon>
        <taxon>Parthenolecanium</taxon>
    </lineage>
</organism>
<evidence type="ECO:0000256" key="16">
    <source>
        <dbReference type="ARBA" id="ARBA00043760"/>
    </source>
</evidence>
<dbReference type="PROSITE" id="PS51182">
    <property type="entry name" value="C2_TENSIN"/>
    <property type="match status" value="1"/>
</dbReference>
<keyword evidence="11" id="KW-0966">Cell projection</keyword>
<evidence type="ECO:0000259" key="25">
    <source>
        <dbReference type="PROSITE" id="PS51182"/>
    </source>
</evidence>
<dbReference type="GO" id="GO:0005634">
    <property type="term" value="C:nucleus"/>
    <property type="evidence" value="ECO:0007669"/>
    <property type="project" value="TreeGrafter"/>
</dbReference>
<feature type="compositionally biased region" description="Low complexity" evidence="22">
    <location>
        <begin position="438"/>
        <end position="450"/>
    </location>
</feature>
<evidence type="ECO:0000256" key="9">
    <source>
        <dbReference type="ARBA" id="ARBA00022912"/>
    </source>
</evidence>
<dbReference type="Gene3D" id="2.60.40.1110">
    <property type="match status" value="1"/>
</dbReference>
<dbReference type="PROSITE" id="PS50056">
    <property type="entry name" value="TYR_PHOSPHATASE_2"/>
    <property type="match status" value="1"/>
</dbReference>
<dbReference type="Pfam" id="PF10409">
    <property type="entry name" value="PTEN_C2"/>
    <property type="match status" value="1"/>
</dbReference>
<feature type="region of interest" description="Disordered" evidence="22">
    <location>
        <begin position="1"/>
        <end position="22"/>
    </location>
</feature>
<feature type="compositionally biased region" description="Basic and acidic residues" evidence="22">
    <location>
        <begin position="1"/>
        <end position="16"/>
    </location>
</feature>
<evidence type="ECO:0000259" key="23">
    <source>
        <dbReference type="PROSITE" id="PS50056"/>
    </source>
</evidence>
<dbReference type="GO" id="GO:0016314">
    <property type="term" value="F:phosphatidylinositol-3,4,5-trisphosphate 3-phosphatase activity"/>
    <property type="evidence" value="ECO:0007669"/>
    <property type="project" value="UniProtKB-EC"/>
</dbReference>
<comment type="catalytic activity">
    <reaction evidence="12">
        <text>1,2-dihexadecanoyl-sn-glycero-3-phospho-(1D-myo-inositol-3,4,5-trisphosphate) + H2O = 1,2-dihexadecanoyl-sn-glycero-3-phospho-(1D-myo-inositol-4,5-bisphosphate) + phosphate</text>
        <dbReference type="Rhea" id="RHEA:43560"/>
        <dbReference type="ChEBI" id="CHEBI:15377"/>
        <dbReference type="ChEBI" id="CHEBI:43474"/>
        <dbReference type="ChEBI" id="CHEBI:83420"/>
        <dbReference type="ChEBI" id="CHEBI:83423"/>
    </reaction>
    <physiologicalReaction direction="left-to-right" evidence="12">
        <dbReference type="Rhea" id="RHEA:43561"/>
    </physiologicalReaction>
</comment>
<evidence type="ECO:0000256" key="10">
    <source>
        <dbReference type="ARBA" id="ARBA00023098"/>
    </source>
</evidence>
<feature type="domain" description="Tyrosine specific protein phosphatases" evidence="23">
    <location>
        <begin position="130"/>
        <end position="194"/>
    </location>
</feature>
<dbReference type="GO" id="GO:0043005">
    <property type="term" value="C:neuron projection"/>
    <property type="evidence" value="ECO:0007669"/>
    <property type="project" value="UniProtKB-SubCell"/>
</dbReference>
<dbReference type="InterPro" id="IPR016130">
    <property type="entry name" value="Tyr_Pase_AS"/>
</dbReference>
<evidence type="ECO:0000256" key="11">
    <source>
        <dbReference type="ARBA" id="ARBA00023273"/>
    </source>
</evidence>
<dbReference type="GO" id="GO:0051896">
    <property type="term" value="P:regulation of phosphatidylinositol 3-kinase/protein kinase B signal transduction"/>
    <property type="evidence" value="ECO:0007669"/>
    <property type="project" value="TreeGrafter"/>
</dbReference>
<dbReference type="InterPro" id="IPR000387">
    <property type="entry name" value="Tyr_Pase_dom"/>
</dbReference>
<evidence type="ECO:0000256" key="18">
    <source>
        <dbReference type="ARBA" id="ARBA00044309"/>
    </source>
</evidence>
<evidence type="ECO:0000256" key="1">
    <source>
        <dbReference type="ARBA" id="ARBA00004487"/>
    </source>
</evidence>
<dbReference type="InterPro" id="IPR035892">
    <property type="entry name" value="C2_domain_sf"/>
</dbReference>
<evidence type="ECO:0000256" key="7">
    <source>
        <dbReference type="ARBA" id="ARBA00022490"/>
    </source>
</evidence>
<gene>
    <name evidence="26" type="ORF">V9T40_004244</name>
</gene>
<feature type="compositionally biased region" description="Acidic residues" evidence="22">
    <location>
        <begin position="451"/>
        <end position="462"/>
    </location>
</feature>
<dbReference type="EMBL" id="JBBCAQ010000004">
    <property type="protein sequence ID" value="KAK7603971.1"/>
    <property type="molecule type" value="Genomic_DNA"/>
</dbReference>
<comment type="catalytic activity">
    <reaction evidence="16">
        <text>a 1,2-diacyl-sn-glycero-3-phospho-(1D-myo-inositol-3,4,5-trisphosphate) + H2O = a 1,2-diacyl-sn-glycero-3-phospho-(1D-myo-inositol-4,5-bisphosphate) + phosphate</text>
        <dbReference type="Rhea" id="RHEA:25017"/>
        <dbReference type="ChEBI" id="CHEBI:15377"/>
        <dbReference type="ChEBI" id="CHEBI:43474"/>
        <dbReference type="ChEBI" id="CHEBI:57836"/>
        <dbReference type="ChEBI" id="CHEBI:58456"/>
        <dbReference type="EC" id="3.1.3.67"/>
    </reaction>
    <physiologicalReaction direction="left-to-right" evidence="16">
        <dbReference type="Rhea" id="RHEA:25018"/>
    </physiologicalReaction>
</comment>
<evidence type="ECO:0000256" key="15">
    <source>
        <dbReference type="ARBA" id="ARBA00043734"/>
    </source>
</evidence>
<dbReference type="SMART" id="SM00404">
    <property type="entry name" value="PTPc_motif"/>
    <property type="match status" value="1"/>
</dbReference>
<dbReference type="GO" id="GO:0004722">
    <property type="term" value="F:protein serine/threonine phosphatase activity"/>
    <property type="evidence" value="ECO:0007669"/>
    <property type="project" value="UniProtKB-EC"/>
</dbReference>
<dbReference type="InterPro" id="IPR003595">
    <property type="entry name" value="Tyr_Pase_cat"/>
</dbReference>
<dbReference type="GO" id="GO:0043491">
    <property type="term" value="P:phosphatidylinositol 3-kinase/protein kinase B signal transduction"/>
    <property type="evidence" value="ECO:0007669"/>
    <property type="project" value="TreeGrafter"/>
</dbReference>
<evidence type="ECO:0000259" key="24">
    <source>
        <dbReference type="PROSITE" id="PS51181"/>
    </source>
</evidence>
<dbReference type="GO" id="GO:0046856">
    <property type="term" value="P:phosphatidylinositol dephosphorylation"/>
    <property type="evidence" value="ECO:0007669"/>
    <property type="project" value="TreeGrafter"/>
</dbReference>
<keyword evidence="8" id="KW-0378">Hydrolase</keyword>
<keyword evidence="7" id="KW-0963">Cytoplasm</keyword>
<dbReference type="InterPro" id="IPR029023">
    <property type="entry name" value="Tensin_phosphatase"/>
</dbReference>
<dbReference type="PANTHER" id="PTHR12305">
    <property type="entry name" value="PHOSPHATASE WITH HOMOLOGY TO TENSIN"/>
    <property type="match status" value="1"/>
</dbReference>
<dbReference type="GO" id="GO:0005829">
    <property type="term" value="C:cytosol"/>
    <property type="evidence" value="ECO:0007669"/>
    <property type="project" value="TreeGrafter"/>
</dbReference>
<evidence type="ECO:0000256" key="21">
    <source>
        <dbReference type="ARBA" id="ARBA00051341"/>
    </source>
</evidence>
<dbReference type="InterPro" id="IPR014020">
    <property type="entry name" value="Tensin_C2-dom"/>
</dbReference>
<keyword evidence="27" id="KW-1185">Reference proteome</keyword>
<dbReference type="SMART" id="SM01301">
    <property type="entry name" value="PTPlike_phytase"/>
    <property type="match status" value="1"/>
</dbReference>
<dbReference type="EC" id="3.1.3.48" evidence="5"/>
<feature type="region of interest" description="Disordered" evidence="22">
    <location>
        <begin position="352"/>
        <end position="375"/>
    </location>
</feature>
<evidence type="ECO:0000313" key="26">
    <source>
        <dbReference type="EMBL" id="KAK7603971.1"/>
    </source>
</evidence>
<dbReference type="InterPro" id="IPR051281">
    <property type="entry name" value="Dual-spec_lipid-protein_phosph"/>
</dbReference>
<dbReference type="CDD" id="cd14509">
    <property type="entry name" value="PTP_PTEN"/>
    <property type="match status" value="1"/>
</dbReference>
<dbReference type="InterPro" id="IPR045101">
    <property type="entry name" value="PTP_PTEN"/>
</dbReference>
<comment type="catalytic activity">
    <reaction evidence="19">
        <text>O-phospho-L-seryl-[protein] + H2O = L-seryl-[protein] + phosphate</text>
        <dbReference type="Rhea" id="RHEA:20629"/>
        <dbReference type="Rhea" id="RHEA-COMP:9863"/>
        <dbReference type="Rhea" id="RHEA-COMP:11604"/>
        <dbReference type="ChEBI" id="CHEBI:15377"/>
        <dbReference type="ChEBI" id="CHEBI:29999"/>
        <dbReference type="ChEBI" id="CHEBI:43474"/>
        <dbReference type="ChEBI" id="CHEBI:83421"/>
        <dbReference type="EC" id="3.1.3.16"/>
    </reaction>
    <physiologicalReaction direction="left-to-right" evidence="19">
        <dbReference type="Rhea" id="RHEA:20630"/>
    </physiologicalReaction>
</comment>
<evidence type="ECO:0000256" key="17">
    <source>
        <dbReference type="ARBA" id="ARBA00043762"/>
    </source>
</evidence>
<evidence type="ECO:0000256" key="20">
    <source>
        <dbReference type="ARBA" id="ARBA00048832"/>
    </source>
</evidence>
<evidence type="ECO:0000256" key="6">
    <source>
        <dbReference type="ARBA" id="ARBA00013081"/>
    </source>
</evidence>
<evidence type="ECO:0000256" key="12">
    <source>
        <dbReference type="ARBA" id="ARBA00034256"/>
    </source>
</evidence>
<comment type="catalytic activity">
    <reaction evidence="21">
        <text>O-phospho-L-tyrosyl-[protein] + H2O = L-tyrosyl-[protein] + phosphate</text>
        <dbReference type="Rhea" id="RHEA:10684"/>
        <dbReference type="Rhea" id="RHEA-COMP:10136"/>
        <dbReference type="Rhea" id="RHEA-COMP:20101"/>
        <dbReference type="ChEBI" id="CHEBI:15377"/>
        <dbReference type="ChEBI" id="CHEBI:43474"/>
        <dbReference type="ChEBI" id="CHEBI:46858"/>
        <dbReference type="ChEBI" id="CHEBI:61978"/>
        <dbReference type="EC" id="3.1.3.48"/>
    </reaction>
    <physiologicalReaction direction="left-to-right" evidence="21">
        <dbReference type="Rhea" id="RHEA:10685"/>
    </physiologicalReaction>
</comment>
<comment type="similarity">
    <text evidence="3">Belongs to the PTEN phosphatase protein family.</text>
</comment>
<keyword evidence="9" id="KW-0904">Protein phosphatase</keyword>
<evidence type="ECO:0000256" key="2">
    <source>
        <dbReference type="ARBA" id="ARBA00004496"/>
    </source>
</evidence>
<evidence type="ECO:0000256" key="14">
    <source>
        <dbReference type="ARBA" id="ARBA00034338"/>
    </source>
</evidence>
<dbReference type="SUPFAM" id="SSF52799">
    <property type="entry name" value="(Phosphotyrosine protein) phosphatases II"/>
    <property type="match status" value="1"/>
</dbReference>
<dbReference type="PROSITE" id="PS51181">
    <property type="entry name" value="PPASE_TENSIN"/>
    <property type="match status" value="1"/>
</dbReference>
<dbReference type="AlphaFoldDB" id="A0AAN9TTN8"/>
<dbReference type="InterPro" id="IPR057023">
    <property type="entry name" value="PTP-SAK"/>
</dbReference>
<feature type="compositionally biased region" description="Polar residues" evidence="22">
    <location>
        <begin position="352"/>
        <end position="368"/>
    </location>
</feature>
<proteinExistence type="inferred from homology"/>
<evidence type="ECO:0000256" key="5">
    <source>
        <dbReference type="ARBA" id="ARBA00013064"/>
    </source>
</evidence>
<evidence type="ECO:0000256" key="22">
    <source>
        <dbReference type="SAM" id="MobiDB-lite"/>
    </source>
</evidence>
<dbReference type="GO" id="GO:0048870">
    <property type="term" value="P:cell motility"/>
    <property type="evidence" value="ECO:0007669"/>
    <property type="project" value="TreeGrafter"/>
</dbReference>
<evidence type="ECO:0000256" key="13">
    <source>
        <dbReference type="ARBA" id="ARBA00034268"/>
    </source>
</evidence>
<dbReference type="EC" id="3.1.3.16" evidence="6"/>
<evidence type="ECO:0000256" key="3">
    <source>
        <dbReference type="ARBA" id="ARBA00007881"/>
    </source>
</evidence>
<dbReference type="PROSITE" id="PS00383">
    <property type="entry name" value="TYR_PHOSPHATASE_1"/>
    <property type="match status" value="1"/>
</dbReference>
<dbReference type="GO" id="GO:0008285">
    <property type="term" value="P:negative regulation of cell population proliferation"/>
    <property type="evidence" value="ECO:0007669"/>
    <property type="project" value="TreeGrafter"/>
</dbReference>
<evidence type="ECO:0000313" key="27">
    <source>
        <dbReference type="Proteomes" id="UP001367676"/>
    </source>
</evidence>
<dbReference type="GO" id="GO:0005886">
    <property type="term" value="C:plasma membrane"/>
    <property type="evidence" value="ECO:0007669"/>
    <property type="project" value="TreeGrafter"/>
</dbReference>
<dbReference type="GO" id="GO:0004725">
    <property type="term" value="F:protein tyrosine phosphatase activity"/>
    <property type="evidence" value="ECO:0007669"/>
    <property type="project" value="UniProtKB-EC"/>
</dbReference>
<evidence type="ECO:0000256" key="4">
    <source>
        <dbReference type="ARBA" id="ARBA00013015"/>
    </source>
</evidence>
<comment type="catalytic activity">
    <reaction evidence="13">
        <text>1,2-dioctanoyl-sn-glycero-3-phospho-(1D-myo-inositol-3,4,5-trisphosphate) + H2O = 1,2-dioctanoyl-sn-glycero-3-phospho-(1D-myo-inositol-4,5-bisphosphate) + phosphate</text>
        <dbReference type="Rhea" id="RHEA:43552"/>
        <dbReference type="ChEBI" id="CHEBI:15377"/>
        <dbReference type="ChEBI" id="CHEBI:43474"/>
        <dbReference type="ChEBI" id="CHEBI:83416"/>
        <dbReference type="ChEBI" id="CHEBI:83419"/>
    </reaction>
    <physiologicalReaction direction="left-to-right" evidence="13">
        <dbReference type="Rhea" id="RHEA:43553"/>
    </physiologicalReaction>
</comment>
<dbReference type="GO" id="GO:0050793">
    <property type="term" value="P:regulation of developmental process"/>
    <property type="evidence" value="ECO:0007669"/>
    <property type="project" value="UniProtKB-ARBA"/>
</dbReference>
<dbReference type="SUPFAM" id="SSF49562">
    <property type="entry name" value="C2 domain (Calcium/lipid-binding domain, CaLB)"/>
    <property type="match status" value="1"/>
</dbReference>
<dbReference type="Proteomes" id="UP001367676">
    <property type="component" value="Unassembled WGS sequence"/>
</dbReference>
<dbReference type="Gene3D" id="3.90.190.10">
    <property type="entry name" value="Protein tyrosine phosphatase superfamily"/>
    <property type="match status" value="1"/>
</dbReference>
<keyword evidence="10" id="KW-0443">Lipid metabolism</keyword>
<reference evidence="26 27" key="1">
    <citation type="submission" date="2024-03" db="EMBL/GenBank/DDBJ databases">
        <title>Adaptation during the transition from Ophiocordyceps entomopathogen to insect associate is accompanied by gene loss and intensified selection.</title>
        <authorList>
            <person name="Ward C.M."/>
            <person name="Onetto C.A."/>
            <person name="Borneman A.R."/>
        </authorList>
    </citation>
    <scope>NUCLEOTIDE SEQUENCE [LARGE SCALE GENOMIC DNA]</scope>
    <source>
        <strain evidence="26">AWRI1</strain>
        <tissue evidence="26">Single Adult Female</tissue>
    </source>
</reference>
<accession>A0AAN9TTN8</accession>
<dbReference type="InterPro" id="IPR029021">
    <property type="entry name" value="Prot-tyrosine_phosphatase-like"/>
</dbReference>
<dbReference type="FunFam" id="3.90.190.10:FF:000029">
    <property type="entry name" value="Phosphatidylinositol 3,4,5-trisphosphate 3-phosphatase and dual-specificity protein phosphatase PTEN"/>
    <property type="match status" value="1"/>
</dbReference>
<feature type="region of interest" description="Disordered" evidence="22">
    <location>
        <begin position="419"/>
        <end position="462"/>
    </location>
</feature>
<protein>
    <recommendedName>
        <fullName evidence="14">Phosphatidylinositol 3,4,5-trisphosphate 3-phosphatase and dual-specificity protein phosphatase PTEN</fullName>
        <ecNumber evidence="6">3.1.3.16</ecNumber>
        <ecNumber evidence="5">3.1.3.48</ecNumber>
        <ecNumber evidence="4">3.1.3.67</ecNumber>
    </recommendedName>
    <alternativeName>
        <fullName evidence="18">Inositol polyphosphate 3-phosphatase</fullName>
    </alternativeName>
</protein>
<comment type="catalytic activity">
    <reaction evidence="17">
        <text>1D-myo-inositol 1,3,4,5,6-pentakisphosphate + H2O = 1D-myo-inositol 1,4,5,6-tetrakisphosphate + phosphate</text>
        <dbReference type="Rhea" id="RHEA:77143"/>
        <dbReference type="ChEBI" id="CHEBI:15377"/>
        <dbReference type="ChEBI" id="CHEBI:43474"/>
        <dbReference type="ChEBI" id="CHEBI:57627"/>
        <dbReference type="ChEBI" id="CHEBI:57733"/>
    </reaction>
    <physiologicalReaction direction="left-to-right" evidence="17">
        <dbReference type="Rhea" id="RHEA:77144"/>
    </physiologicalReaction>
</comment>
<comment type="catalytic activity">
    <reaction evidence="20">
        <text>O-phospho-L-threonyl-[protein] + H2O = L-threonyl-[protein] + phosphate</text>
        <dbReference type="Rhea" id="RHEA:47004"/>
        <dbReference type="Rhea" id="RHEA-COMP:11060"/>
        <dbReference type="Rhea" id="RHEA-COMP:11605"/>
        <dbReference type="ChEBI" id="CHEBI:15377"/>
        <dbReference type="ChEBI" id="CHEBI:30013"/>
        <dbReference type="ChEBI" id="CHEBI:43474"/>
        <dbReference type="ChEBI" id="CHEBI:61977"/>
        <dbReference type="EC" id="3.1.3.16"/>
    </reaction>
    <physiologicalReaction direction="left-to-right" evidence="20">
        <dbReference type="Rhea" id="RHEA:47005"/>
    </physiologicalReaction>
</comment>
<comment type="catalytic activity">
    <reaction evidence="15">
        <text>1D-myo-inositol 1,3,4,5-tetrakisphosphate + H2O = 1D-myo-inositol 1,4,5-trisphosphate + phosphate</text>
        <dbReference type="Rhea" id="RHEA:77155"/>
        <dbReference type="ChEBI" id="CHEBI:15377"/>
        <dbReference type="ChEBI" id="CHEBI:43474"/>
        <dbReference type="ChEBI" id="CHEBI:57895"/>
        <dbReference type="ChEBI" id="CHEBI:203600"/>
    </reaction>
    <physiologicalReaction direction="left-to-right" evidence="15">
        <dbReference type="Rhea" id="RHEA:77156"/>
    </physiologicalReaction>
</comment>
<dbReference type="SMART" id="SM01326">
    <property type="entry name" value="PTEN_C2"/>
    <property type="match status" value="1"/>
</dbReference>